<dbReference type="Proteomes" id="UP000238322">
    <property type="component" value="Unassembled WGS sequence"/>
</dbReference>
<dbReference type="AlphaFoldDB" id="A0A2S8FQC9"/>
<evidence type="ECO:0000313" key="4">
    <source>
        <dbReference type="Proteomes" id="UP000238322"/>
    </source>
</evidence>
<proteinExistence type="predicted"/>
<gene>
    <name evidence="3" type="ORF">C5Y83_12715</name>
</gene>
<dbReference type="InterPro" id="IPR041497">
    <property type="entry name" value="Thump-like"/>
</dbReference>
<dbReference type="InterPro" id="IPR029063">
    <property type="entry name" value="SAM-dependent_MTases_sf"/>
</dbReference>
<dbReference type="Gene3D" id="3.40.50.150">
    <property type="entry name" value="Vaccinia Virus protein VP39"/>
    <property type="match status" value="1"/>
</dbReference>
<comment type="caution">
    <text evidence="3">The sequence shown here is derived from an EMBL/GenBank/DDBJ whole genome shotgun (WGS) entry which is preliminary data.</text>
</comment>
<dbReference type="GO" id="GO:0008168">
    <property type="term" value="F:methyltransferase activity"/>
    <property type="evidence" value="ECO:0007669"/>
    <property type="project" value="InterPro"/>
</dbReference>
<dbReference type="SUPFAM" id="SSF53335">
    <property type="entry name" value="S-adenosyl-L-methionine-dependent methyltransferases"/>
    <property type="match status" value="1"/>
</dbReference>
<dbReference type="Pfam" id="PF18096">
    <property type="entry name" value="Thump_like"/>
    <property type="match status" value="1"/>
</dbReference>
<organism evidence="3 4">
    <name type="scientific">Blastopirellula marina</name>
    <dbReference type="NCBI Taxonomy" id="124"/>
    <lineage>
        <taxon>Bacteria</taxon>
        <taxon>Pseudomonadati</taxon>
        <taxon>Planctomycetota</taxon>
        <taxon>Planctomycetia</taxon>
        <taxon>Pirellulales</taxon>
        <taxon>Pirellulaceae</taxon>
        <taxon>Blastopirellula</taxon>
    </lineage>
</organism>
<name>A0A2S8FQC9_9BACT</name>
<dbReference type="EMBL" id="PUHY01000010">
    <property type="protein sequence ID" value="PQO34385.1"/>
    <property type="molecule type" value="Genomic_DNA"/>
</dbReference>
<dbReference type="RefSeq" id="WP_105330116.1">
    <property type="nucleotide sequence ID" value="NZ_PUHY01000010.1"/>
</dbReference>
<reference evidence="3 4" key="1">
    <citation type="submission" date="2018-02" db="EMBL/GenBank/DDBJ databases">
        <title>Comparative genomes isolates from brazilian mangrove.</title>
        <authorList>
            <person name="Araujo J.E."/>
            <person name="Taketani R.G."/>
            <person name="Silva M.C.P."/>
            <person name="Loureco M.V."/>
            <person name="Andreote F.D."/>
        </authorList>
    </citation>
    <scope>NUCLEOTIDE SEQUENCE [LARGE SCALE GENOMIC DNA]</scope>
    <source>
        <strain evidence="3 4">Hex-1 MGV</strain>
    </source>
</reference>
<dbReference type="OrthoDB" id="9810570at2"/>
<feature type="region of interest" description="Disordered" evidence="1">
    <location>
        <begin position="1"/>
        <end position="21"/>
    </location>
</feature>
<dbReference type="CDD" id="cd02440">
    <property type="entry name" value="AdoMet_MTases"/>
    <property type="match status" value="1"/>
</dbReference>
<evidence type="ECO:0000259" key="2">
    <source>
        <dbReference type="Pfam" id="PF18096"/>
    </source>
</evidence>
<sequence length="411" mass="45403">MLEPEPPPRLSQHDNMESSDQSTSLNVSIWLTSKEAADWFAWLSESDPNAISTLKKLRDSLTAEQTQALLRQIELRRRGIKKFSRAEQMFFTRIGYEQSTDEAIAAYKAEKFPSSQPLADLCCGIGGDLIALAQRGPTTAVDASEEHLCFAAANVSTYGAKLADTQCCLAEEVSLEAFAAWHIDPDRRSDNRRTIQLDNFSPSLAQLETMLRRNRNAALKLAPASSLPSEWEAEGECEWITHHRECKQLVVWLGELAIQPGARRATRLDNNGQAASYVGVPRPPSPATEIAASLFDPDPSLVAAGMVDTLAAELGLARVSAQSHYLTGPSNVDHPLLSKFEVLNIEKIDTKRLKKAVRKADWGTLELKQRGLELKLEALLVQLKSRRPNTGTIIFTPTVDGNRALFCRRTG</sequence>
<dbReference type="InterPro" id="IPR019012">
    <property type="entry name" value="RNA_cap_Gua-N2-MeTrfase"/>
</dbReference>
<dbReference type="GO" id="GO:0036261">
    <property type="term" value="P:7-methylguanosine cap hypermethylation"/>
    <property type="evidence" value="ECO:0007669"/>
    <property type="project" value="InterPro"/>
</dbReference>
<evidence type="ECO:0000313" key="3">
    <source>
        <dbReference type="EMBL" id="PQO34385.1"/>
    </source>
</evidence>
<protein>
    <recommendedName>
        <fullName evidence="2">THUMP-like domain-containing protein</fullName>
    </recommendedName>
</protein>
<accession>A0A2S8FQC9</accession>
<dbReference type="Pfam" id="PF09445">
    <property type="entry name" value="Methyltransf_15"/>
    <property type="match status" value="1"/>
</dbReference>
<feature type="domain" description="THUMP-like" evidence="2">
    <location>
        <begin position="339"/>
        <end position="409"/>
    </location>
</feature>
<evidence type="ECO:0000256" key="1">
    <source>
        <dbReference type="SAM" id="MobiDB-lite"/>
    </source>
</evidence>